<evidence type="ECO:0000256" key="3">
    <source>
        <dbReference type="ARBA" id="ARBA00022448"/>
    </source>
</evidence>
<evidence type="ECO:0000256" key="6">
    <source>
        <dbReference type="ARBA" id="ARBA00022840"/>
    </source>
</evidence>
<keyword evidence="6 9" id="KW-0067">ATP-binding</keyword>
<evidence type="ECO:0000259" key="8">
    <source>
        <dbReference type="PROSITE" id="PS50893"/>
    </source>
</evidence>
<gene>
    <name evidence="9" type="ORF">F3N42_10050</name>
</gene>
<evidence type="ECO:0000256" key="7">
    <source>
        <dbReference type="ARBA" id="ARBA00023136"/>
    </source>
</evidence>
<keyword evidence="3" id="KW-0813">Transport</keyword>
<keyword evidence="7" id="KW-0472">Membrane</keyword>
<evidence type="ECO:0000256" key="2">
    <source>
        <dbReference type="ARBA" id="ARBA00005417"/>
    </source>
</evidence>
<dbReference type="InterPro" id="IPR003439">
    <property type="entry name" value="ABC_transporter-like_ATP-bd"/>
</dbReference>
<dbReference type="GO" id="GO:0015833">
    <property type="term" value="P:peptide transport"/>
    <property type="evidence" value="ECO:0007669"/>
    <property type="project" value="InterPro"/>
</dbReference>
<dbReference type="PROSITE" id="PS00211">
    <property type="entry name" value="ABC_TRANSPORTER_1"/>
    <property type="match status" value="1"/>
</dbReference>
<dbReference type="InterPro" id="IPR027417">
    <property type="entry name" value="P-loop_NTPase"/>
</dbReference>
<dbReference type="Pfam" id="PF00005">
    <property type="entry name" value="ABC_tran"/>
    <property type="match status" value="1"/>
</dbReference>
<reference evidence="9 10" key="1">
    <citation type="submission" date="2019-09" db="EMBL/GenBank/DDBJ databases">
        <title>Wenzhouxiangella sp. Genome sequencing and assembly.</title>
        <authorList>
            <person name="Zhang R."/>
        </authorList>
    </citation>
    <scope>NUCLEOTIDE SEQUENCE [LARGE SCALE GENOMIC DNA]</scope>
    <source>
        <strain evidence="9 10">W260</strain>
    </source>
</reference>
<dbReference type="Proteomes" id="UP000325372">
    <property type="component" value="Unassembled WGS sequence"/>
</dbReference>
<dbReference type="InterPro" id="IPR017871">
    <property type="entry name" value="ABC_transporter-like_CS"/>
</dbReference>
<name>A0A5N0T9E4_9GAMM</name>
<feature type="domain" description="ABC transporter" evidence="8">
    <location>
        <begin position="5"/>
        <end position="254"/>
    </location>
</feature>
<dbReference type="NCBIfam" id="TIGR01727">
    <property type="entry name" value="oligo_HPY"/>
    <property type="match status" value="1"/>
</dbReference>
<evidence type="ECO:0000313" key="9">
    <source>
        <dbReference type="EMBL" id="KAA9131645.1"/>
    </source>
</evidence>
<protein>
    <submittedName>
        <fullName evidence="9">ABC transporter ATP-binding protein</fullName>
    </submittedName>
</protein>
<evidence type="ECO:0000256" key="1">
    <source>
        <dbReference type="ARBA" id="ARBA00004417"/>
    </source>
</evidence>
<dbReference type="CDD" id="cd03257">
    <property type="entry name" value="ABC_NikE_OppD_transporters"/>
    <property type="match status" value="1"/>
</dbReference>
<dbReference type="InterPro" id="IPR003593">
    <property type="entry name" value="AAA+_ATPase"/>
</dbReference>
<dbReference type="AlphaFoldDB" id="A0A5N0T9E4"/>
<dbReference type="InterPro" id="IPR013563">
    <property type="entry name" value="Oligopep_ABC_C"/>
</dbReference>
<dbReference type="GO" id="GO:0016887">
    <property type="term" value="F:ATP hydrolysis activity"/>
    <property type="evidence" value="ECO:0007669"/>
    <property type="project" value="InterPro"/>
</dbReference>
<dbReference type="PROSITE" id="PS50893">
    <property type="entry name" value="ABC_TRANSPORTER_2"/>
    <property type="match status" value="1"/>
</dbReference>
<comment type="similarity">
    <text evidence="2">Belongs to the ABC transporter superfamily.</text>
</comment>
<dbReference type="FunFam" id="3.40.50.300:FF:000016">
    <property type="entry name" value="Oligopeptide ABC transporter ATP-binding component"/>
    <property type="match status" value="1"/>
</dbReference>
<sequence length="320" mass="34549">MTPVLEVRDLRVRFDTPDGEVEAVRGIDFDLAPGESLGVVGESGSGKTQAFMAILGLLAENGSATGVARYRGEDLMAMSPSELNRHRGHDIAMIFQDPMTALNPYLSIEKQMVEVVMHHQGLGHAEARAHAIEMLRAVRIPDPEQRIDQYPHEFSGGMRQRITIAMGLLCEPDILVADEPTTALDVTVQAQIARLVGDIARRSHMSSVLITHDLGAVAGVCDRVMVMYAGQVVETGSVGDIFSAPRHPYTQGLLASMPRLDRIDDVLPAIPGNPPNLSDIPAGCAFRARCSRAFEACGEPPPLHPLGGDRASRCHLEDAP</sequence>
<dbReference type="Pfam" id="PF08352">
    <property type="entry name" value="oligo_HPY"/>
    <property type="match status" value="1"/>
</dbReference>
<dbReference type="PANTHER" id="PTHR43297">
    <property type="entry name" value="OLIGOPEPTIDE TRANSPORT ATP-BINDING PROTEIN APPD"/>
    <property type="match status" value="1"/>
</dbReference>
<dbReference type="SMART" id="SM00382">
    <property type="entry name" value="AAA"/>
    <property type="match status" value="1"/>
</dbReference>
<comment type="subcellular location">
    <subcellularLocation>
        <location evidence="1">Cell inner membrane</location>
        <topology evidence="1">Peripheral membrane protein</topology>
    </subcellularLocation>
</comment>
<dbReference type="GO" id="GO:0005886">
    <property type="term" value="C:plasma membrane"/>
    <property type="evidence" value="ECO:0007669"/>
    <property type="project" value="UniProtKB-SubCell"/>
</dbReference>
<organism evidence="9 10">
    <name type="scientific">Marinihelvus fidelis</name>
    <dbReference type="NCBI Taxonomy" id="2613842"/>
    <lineage>
        <taxon>Bacteria</taxon>
        <taxon>Pseudomonadati</taxon>
        <taxon>Pseudomonadota</taxon>
        <taxon>Gammaproteobacteria</taxon>
        <taxon>Chromatiales</taxon>
        <taxon>Wenzhouxiangellaceae</taxon>
        <taxon>Marinihelvus</taxon>
    </lineage>
</organism>
<dbReference type="SUPFAM" id="SSF52540">
    <property type="entry name" value="P-loop containing nucleoside triphosphate hydrolases"/>
    <property type="match status" value="1"/>
</dbReference>
<evidence type="ECO:0000256" key="4">
    <source>
        <dbReference type="ARBA" id="ARBA00022475"/>
    </source>
</evidence>
<dbReference type="InterPro" id="IPR050388">
    <property type="entry name" value="ABC_Ni/Peptide_Import"/>
</dbReference>
<dbReference type="EMBL" id="VYXP01000005">
    <property type="protein sequence ID" value="KAA9131645.1"/>
    <property type="molecule type" value="Genomic_DNA"/>
</dbReference>
<accession>A0A5N0T9E4</accession>
<dbReference type="GO" id="GO:0055085">
    <property type="term" value="P:transmembrane transport"/>
    <property type="evidence" value="ECO:0007669"/>
    <property type="project" value="UniProtKB-ARBA"/>
</dbReference>
<dbReference type="Gene3D" id="3.40.50.300">
    <property type="entry name" value="P-loop containing nucleotide triphosphate hydrolases"/>
    <property type="match status" value="1"/>
</dbReference>
<keyword evidence="4" id="KW-1003">Cell membrane</keyword>
<comment type="caution">
    <text evidence="9">The sequence shown here is derived from an EMBL/GenBank/DDBJ whole genome shotgun (WGS) entry which is preliminary data.</text>
</comment>
<keyword evidence="5" id="KW-0547">Nucleotide-binding</keyword>
<keyword evidence="10" id="KW-1185">Reference proteome</keyword>
<evidence type="ECO:0000313" key="10">
    <source>
        <dbReference type="Proteomes" id="UP000325372"/>
    </source>
</evidence>
<dbReference type="GO" id="GO:0005524">
    <property type="term" value="F:ATP binding"/>
    <property type="evidence" value="ECO:0007669"/>
    <property type="project" value="UniProtKB-KW"/>
</dbReference>
<dbReference type="RefSeq" id="WP_150864321.1">
    <property type="nucleotide sequence ID" value="NZ_VYXP01000005.1"/>
</dbReference>
<evidence type="ECO:0000256" key="5">
    <source>
        <dbReference type="ARBA" id="ARBA00022741"/>
    </source>
</evidence>
<proteinExistence type="inferred from homology"/>
<dbReference type="PANTHER" id="PTHR43297:SF7">
    <property type="entry name" value="D,D-DIPEPTIDE TRANSPORT ATP-BINDING PROTEIN DDPD-RELATED"/>
    <property type="match status" value="1"/>
</dbReference>